<name>U5D7Y6_AMBTC</name>
<reference evidence="3" key="1">
    <citation type="journal article" date="2013" name="Science">
        <title>The Amborella genome and the evolution of flowering plants.</title>
        <authorList>
            <consortium name="Amborella Genome Project"/>
        </authorList>
    </citation>
    <scope>NUCLEOTIDE SEQUENCE [LARGE SCALE GENOMIC DNA]</scope>
</reference>
<dbReference type="Gramene" id="ERN16493">
    <property type="protein sequence ID" value="ERN16493"/>
    <property type="gene ID" value="AMTR_s00031p00049710"/>
</dbReference>
<dbReference type="HOGENOM" id="CLU_1385867_0_0_1"/>
<sequence length="189" mass="20148">MSSDSDPCPWESTPSYWGRQAKLQVRLLMAITVQGEELRVNEASEPHEAIAGSEVPSSIGEEEPVLIEQLEEIVPDNRDEDVGDEGLNASEGEGPDETSEQPVAVALDGMAGVVRDEGPSIAPGEEADPGEQLEAIIPNESPNISQREELGTDGRLEHLEAAASNEALEAPVLGPSEVEARLELEESSN</sequence>
<accession>U5D7Y6</accession>
<proteinExistence type="predicted"/>
<dbReference type="AlphaFoldDB" id="U5D7Y6"/>
<feature type="region of interest" description="Disordered" evidence="1">
    <location>
        <begin position="72"/>
        <end position="130"/>
    </location>
</feature>
<evidence type="ECO:0000313" key="2">
    <source>
        <dbReference type="EMBL" id="ERN16493.1"/>
    </source>
</evidence>
<dbReference type="EMBL" id="KI392442">
    <property type="protein sequence ID" value="ERN16493.1"/>
    <property type="molecule type" value="Genomic_DNA"/>
</dbReference>
<gene>
    <name evidence="2" type="ORF">AMTR_s00031p00049710</name>
</gene>
<dbReference type="Proteomes" id="UP000017836">
    <property type="component" value="Unassembled WGS sequence"/>
</dbReference>
<protein>
    <submittedName>
        <fullName evidence="2">Uncharacterized protein</fullName>
    </submittedName>
</protein>
<evidence type="ECO:0000313" key="3">
    <source>
        <dbReference type="Proteomes" id="UP000017836"/>
    </source>
</evidence>
<evidence type="ECO:0000256" key="1">
    <source>
        <dbReference type="SAM" id="MobiDB-lite"/>
    </source>
</evidence>
<feature type="compositionally biased region" description="Acidic residues" evidence="1">
    <location>
        <begin position="72"/>
        <end position="84"/>
    </location>
</feature>
<organism evidence="2 3">
    <name type="scientific">Amborella trichopoda</name>
    <dbReference type="NCBI Taxonomy" id="13333"/>
    <lineage>
        <taxon>Eukaryota</taxon>
        <taxon>Viridiplantae</taxon>
        <taxon>Streptophyta</taxon>
        <taxon>Embryophyta</taxon>
        <taxon>Tracheophyta</taxon>
        <taxon>Spermatophyta</taxon>
        <taxon>Magnoliopsida</taxon>
        <taxon>Amborellales</taxon>
        <taxon>Amborellaceae</taxon>
        <taxon>Amborella</taxon>
    </lineage>
</organism>
<keyword evidence="3" id="KW-1185">Reference proteome</keyword>